<reference evidence="4" key="1">
    <citation type="submission" date="2021-06" db="EMBL/GenBank/DDBJ databases">
        <authorList>
            <person name="Huq M.A."/>
        </authorList>
    </citation>
    <scope>NUCLEOTIDE SEQUENCE</scope>
    <source>
        <strain evidence="4">MAH-26</strain>
    </source>
</reference>
<dbReference type="Proteomes" id="UP000812270">
    <property type="component" value="Unassembled WGS sequence"/>
</dbReference>
<proteinExistence type="inferred from homology"/>
<dbReference type="InterPro" id="IPR023996">
    <property type="entry name" value="TonB-dep_OMP_SusC/RagA"/>
</dbReference>
<evidence type="ECO:0000313" key="5">
    <source>
        <dbReference type="Proteomes" id="UP000812270"/>
    </source>
</evidence>
<dbReference type="EMBL" id="JAHSPG010000006">
    <property type="protein sequence ID" value="MBV4357608.1"/>
    <property type="molecule type" value="Genomic_DNA"/>
</dbReference>
<organism evidence="4 5">
    <name type="scientific">Pinibacter aurantiacus</name>
    <dbReference type="NCBI Taxonomy" id="2851599"/>
    <lineage>
        <taxon>Bacteria</taxon>
        <taxon>Pseudomonadati</taxon>
        <taxon>Bacteroidota</taxon>
        <taxon>Chitinophagia</taxon>
        <taxon>Chitinophagales</taxon>
        <taxon>Chitinophagaceae</taxon>
        <taxon>Pinibacter</taxon>
    </lineage>
</organism>
<feature type="signal peptide" evidence="2">
    <location>
        <begin position="1"/>
        <end position="26"/>
    </location>
</feature>
<name>A0A9E2S6R5_9BACT</name>
<evidence type="ECO:0000313" key="4">
    <source>
        <dbReference type="EMBL" id="MBV4357608.1"/>
    </source>
</evidence>
<feature type="chain" id="PRO_5039265172" evidence="2">
    <location>
        <begin position="27"/>
        <end position="1053"/>
    </location>
</feature>
<keyword evidence="1" id="KW-1134">Transmembrane beta strand</keyword>
<gene>
    <name evidence="4" type="ORF">KTO63_10645</name>
</gene>
<dbReference type="GO" id="GO:0009279">
    <property type="term" value="C:cell outer membrane"/>
    <property type="evidence" value="ECO:0007669"/>
    <property type="project" value="UniProtKB-SubCell"/>
</dbReference>
<dbReference type="NCBIfam" id="TIGR04057">
    <property type="entry name" value="SusC_RagA_signa"/>
    <property type="match status" value="1"/>
</dbReference>
<dbReference type="InterPro" id="IPR023997">
    <property type="entry name" value="TonB-dep_OMP_SusC/RagA_CS"/>
</dbReference>
<keyword evidence="4" id="KW-0675">Receptor</keyword>
<dbReference type="AlphaFoldDB" id="A0A9E2S6R5"/>
<keyword evidence="1" id="KW-0472">Membrane</keyword>
<feature type="domain" description="TonB-dependent receptor plug" evidence="3">
    <location>
        <begin position="125"/>
        <end position="271"/>
    </location>
</feature>
<dbReference type="NCBIfam" id="TIGR04056">
    <property type="entry name" value="OMP_RagA_SusC"/>
    <property type="match status" value="1"/>
</dbReference>
<evidence type="ECO:0000256" key="2">
    <source>
        <dbReference type="SAM" id="SignalP"/>
    </source>
</evidence>
<keyword evidence="1" id="KW-0812">Transmembrane</keyword>
<keyword evidence="1" id="KW-0813">Transport</keyword>
<comment type="similarity">
    <text evidence="1">Belongs to the TonB-dependent receptor family.</text>
</comment>
<protein>
    <submittedName>
        <fullName evidence="4">TonB-dependent receptor</fullName>
    </submittedName>
</protein>
<keyword evidence="5" id="KW-1185">Reference proteome</keyword>
<dbReference type="InterPro" id="IPR039426">
    <property type="entry name" value="TonB-dep_rcpt-like"/>
</dbReference>
<dbReference type="RefSeq" id="WP_217791262.1">
    <property type="nucleotide sequence ID" value="NZ_JAHSPG010000006.1"/>
</dbReference>
<dbReference type="PROSITE" id="PS52016">
    <property type="entry name" value="TONB_DEPENDENT_REC_3"/>
    <property type="match status" value="1"/>
</dbReference>
<sequence length="1053" mass="114932">MALGKHICKHIVCLVAMSCISIMLHAQDTKSSTRKVEGTVNSEKDGTVIPGASIRVKGSKKGTTSDENGKFHLVVQPGDTLVVTAVGFAKLEAACNKDAFHALRLLSASRDMNEIVVVGYGNERKRNITGSITSISGAELNKAADISFDNAITGKAAGVNVLSSSGVPGSATAITIRGLSTLNPDGNQPLIVIDGMPVYGSGKNTNTSSFRNATTATASFGGVNVSNNLTPEQSFENNPLASLNPADIESIEILKDAYATSIYGSRGSAGVILITTKKGNKGKTSFNVRYAAGAVQPIGKYSLLNGPQYNDIYTTYYKELGANKIFNSPYNTNWQDEVTRTAFTQQADVSMAGGTDKAQFFISGSYTDQPSYVINNDYKRYTGRVNVNYQASKAISLGVNMSMNYSANSSMNAPAIYRAAITKAPNLPIKDSTGNYYYGIGTNPYGKPDANPVADANLNTNTLNVSDALGNIFLQYKPYSWLSLRSEFGTQFTSSNAYTRRVKLPSGFGDDAVQSTANNRKIVVNNTINFLKTFNGKHYINAIVGQSYEQSNESTTGIGGYGFFNDNIKSITAANRRYVSSALNQKWALVSYFARANYEFENKYLAGITYRIDGSSRFASNNRYVGFPSFSAGWRISQESFLKDVKWITDLKVRGSLGYSGNNSTTSYYGSQGQYVINSDNITYAGTPILQMAQPDNPNLKWERTRSVDIGLDATLFDSRLTVVFDYYQRRIKDMILSSAIPLYQGWTSQPQNIGDMMNKGLELTITSDVMRRKNFSWALNFNISRNTNKIVKLNFGGEEVGLANDAYKYMKEGEPAAQFFLYTWQGVDPMTGNPLWNDNKGGVSTIPPASLFAVVDDVNDFRKPYGTSLRDFFGGLGNTFTYKNWELNAFLSFSYGGKMINGAKATLLTYATADAANLGTDILDHWLVPGHTTAIPKLANASITTSPGSASSTSDFTTSRTISRFLEDASYLRLRTLSLAYNVRTDKLMRATKNTVRTIQIFARASNLFTLTKYTGLDPEVNAFGSSALQSGYDEITMPQNKMYQLGFNVGL</sequence>
<accession>A0A9E2S6R5</accession>
<dbReference type="InterPro" id="IPR012910">
    <property type="entry name" value="Plug_dom"/>
</dbReference>
<comment type="subcellular location">
    <subcellularLocation>
        <location evidence="1">Cell outer membrane</location>
        <topology evidence="1">Multi-pass membrane protein</topology>
    </subcellularLocation>
</comment>
<comment type="caution">
    <text evidence="4">The sequence shown here is derived from an EMBL/GenBank/DDBJ whole genome shotgun (WGS) entry which is preliminary data.</text>
</comment>
<evidence type="ECO:0000256" key="1">
    <source>
        <dbReference type="PROSITE-ProRule" id="PRU01360"/>
    </source>
</evidence>
<evidence type="ECO:0000259" key="3">
    <source>
        <dbReference type="Pfam" id="PF07715"/>
    </source>
</evidence>
<keyword evidence="2" id="KW-0732">Signal</keyword>
<dbReference type="Pfam" id="PF07715">
    <property type="entry name" value="Plug"/>
    <property type="match status" value="1"/>
</dbReference>
<keyword evidence="1" id="KW-0998">Cell outer membrane</keyword>
<dbReference type="Pfam" id="PF13715">
    <property type="entry name" value="CarbopepD_reg_2"/>
    <property type="match status" value="1"/>
</dbReference>